<accession>A0A437UCD7</accession>
<dbReference type="EMBL" id="RQSM01000003">
    <property type="protein sequence ID" value="RVU91273.1"/>
    <property type="molecule type" value="Genomic_DNA"/>
</dbReference>
<keyword evidence="1" id="KW-0812">Transmembrane</keyword>
<proteinExistence type="predicted"/>
<dbReference type="PANTHER" id="PTHR28008">
    <property type="entry name" value="DOMAIN PROTEIN, PUTATIVE (AFU_ORTHOLOGUE AFUA_3G10980)-RELATED"/>
    <property type="match status" value="1"/>
</dbReference>
<dbReference type="NCBIfam" id="NF037970">
    <property type="entry name" value="vanZ_1"/>
    <property type="match status" value="1"/>
</dbReference>
<evidence type="ECO:0000256" key="1">
    <source>
        <dbReference type="SAM" id="Phobius"/>
    </source>
</evidence>
<dbReference type="InterPro" id="IPR006976">
    <property type="entry name" value="VanZ-like"/>
</dbReference>
<organism evidence="3 4">
    <name type="scientific">Flavobacterium columnare</name>
    <dbReference type="NCBI Taxonomy" id="996"/>
    <lineage>
        <taxon>Bacteria</taxon>
        <taxon>Pseudomonadati</taxon>
        <taxon>Bacteroidota</taxon>
        <taxon>Flavobacteriia</taxon>
        <taxon>Flavobacteriales</taxon>
        <taxon>Flavobacteriaceae</taxon>
        <taxon>Flavobacterium</taxon>
    </lineage>
</organism>
<keyword evidence="1" id="KW-1133">Transmembrane helix</keyword>
<feature type="transmembrane region" description="Helical" evidence="1">
    <location>
        <begin position="107"/>
        <end position="125"/>
    </location>
</feature>
<dbReference type="AlphaFoldDB" id="A0A437UCD7"/>
<name>A0A437UCD7_9FLAO</name>
<dbReference type="PANTHER" id="PTHR28008:SF1">
    <property type="entry name" value="DOMAIN PROTEIN, PUTATIVE (AFU_ORTHOLOGUE AFUA_3G10980)-RELATED"/>
    <property type="match status" value="1"/>
</dbReference>
<feature type="domain" description="VanZ-like" evidence="2">
    <location>
        <begin position="45"/>
        <end position="122"/>
    </location>
</feature>
<keyword evidence="1" id="KW-0472">Membrane</keyword>
<reference evidence="3" key="1">
    <citation type="submission" date="2018-12" db="EMBL/GenBank/DDBJ databases">
        <title>Draft genome sequence of Flaovobacterium columnare ARS1 isolated from channel catfish in Alabama.</title>
        <authorList>
            <person name="Cai W."/>
            <person name="Arias C."/>
        </authorList>
    </citation>
    <scope>NUCLEOTIDE SEQUENCE [LARGE SCALE GENOMIC DNA]</scope>
    <source>
        <strain evidence="3">ARS1</strain>
    </source>
</reference>
<evidence type="ECO:0000313" key="4">
    <source>
        <dbReference type="Proteomes" id="UP000288951"/>
    </source>
</evidence>
<gene>
    <name evidence="3" type="ORF">EH230_10385</name>
</gene>
<evidence type="ECO:0000259" key="2">
    <source>
        <dbReference type="Pfam" id="PF04892"/>
    </source>
</evidence>
<comment type="caution">
    <text evidence="3">The sequence shown here is derived from an EMBL/GenBank/DDBJ whole genome shotgun (WGS) entry which is preliminary data.</text>
</comment>
<sequence>MKIIKILLEPKKTTIWLALCWTCLILFLSFKAPALNPKYTFPNEDKVVHFTFYFVFVFLWARYLLKNRGLNLKKMMILILIAILISALIEIGQEFLTTNRSAEIEDIIANSLGATSSAIFFYRFFKK</sequence>
<keyword evidence="4" id="KW-1185">Reference proteome</keyword>
<dbReference type="Pfam" id="PF04892">
    <property type="entry name" value="VanZ"/>
    <property type="match status" value="1"/>
</dbReference>
<evidence type="ECO:0000313" key="3">
    <source>
        <dbReference type="EMBL" id="RVU91273.1"/>
    </source>
</evidence>
<dbReference type="OrthoDB" id="5472246at2"/>
<dbReference type="Proteomes" id="UP000288951">
    <property type="component" value="Unassembled WGS sequence"/>
</dbReference>
<feature type="transmembrane region" description="Helical" evidence="1">
    <location>
        <begin position="77"/>
        <end position="95"/>
    </location>
</feature>
<protein>
    <recommendedName>
        <fullName evidence="2">VanZ-like domain-containing protein</fullName>
    </recommendedName>
</protein>
<feature type="transmembrane region" description="Helical" evidence="1">
    <location>
        <begin position="47"/>
        <end position="65"/>
    </location>
</feature>